<dbReference type="Proteomes" id="UP000217348">
    <property type="component" value="Chromosome"/>
</dbReference>
<protein>
    <submittedName>
        <fullName evidence="1">Uncharacterized protein</fullName>
    </submittedName>
</protein>
<evidence type="ECO:0000313" key="3">
    <source>
        <dbReference type="Proteomes" id="UP000217348"/>
    </source>
</evidence>
<dbReference type="OrthoDB" id="1150984at2"/>
<reference evidence="3" key="3">
    <citation type="submission" date="2017-06" db="EMBL/GenBank/DDBJ databases">
        <title>Capnocytophaga spp. assemblies.</title>
        <authorList>
            <person name="Gulvik C.A."/>
        </authorList>
    </citation>
    <scope>NUCLEOTIDE SEQUENCE [LARGE SCALE GENOMIC DNA]</scope>
    <source>
        <strain evidence="3">H2177</strain>
    </source>
</reference>
<name>A0A250FY29_9FLAO</name>
<dbReference type="EMBL" id="JBJGWJ010000003">
    <property type="protein sequence ID" value="MFK8293480.1"/>
    <property type="molecule type" value="Genomic_DNA"/>
</dbReference>
<reference evidence="1" key="2">
    <citation type="journal article" date="2017" name="Genome Announc.">
        <title>Twelve Complete Reference Genomes of Clinical Isolates in the Capnocytophaga Genus.</title>
        <authorList>
            <person name="Villarma A."/>
            <person name="Gulvik C.A."/>
            <person name="Rowe L.A."/>
            <person name="Sheth M."/>
            <person name="Juieng P."/>
            <person name="Nicholson A.C."/>
            <person name="Loparev V.N."/>
            <person name="McQuiston J.R."/>
        </authorList>
    </citation>
    <scope>NUCLEOTIDE SEQUENCE</scope>
    <source>
        <strain evidence="1">H2177</strain>
    </source>
</reference>
<dbReference type="EMBL" id="CP022387">
    <property type="protein sequence ID" value="ATA89365.1"/>
    <property type="molecule type" value="Genomic_DNA"/>
</dbReference>
<dbReference type="AlphaFoldDB" id="A0A250FY29"/>
<reference evidence="2" key="4">
    <citation type="submission" date="2024-10" db="EMBL/GenBank/DDBJ databases">
        <authorList>
            <person name="Bergman P."/>
            <person name="Andersson A.F."/>
            <person name="Zangenah S."/>
            <person name="Abbasi N."/>
        </authorList>
    </citation>
    <scope>NUCLEOTIDE SEQUENCE</scope>
    <source>
        <strain evidence="2">W5</strain>
    </source>
</reference>
<dbReference type="KEGG" id="csto:CGC58_06280"/>
<proteinExistence type="predicted"/>
<evidence type="ECO:0000313" key="4">
    <source>
        <dbReference type="Proteomes" id="UP001622370"/>
    </source>
</evidence>
<dbReference type="Proteomes" id="UP001622370">
    <property type="component" value="Unassembled WGS sequence"/>
</dbReference>
<evidence type="ECO:0000313" key="1">
    <source>
        <dbReference type="EMBL" id="ATA89365.1"/>
    </source>
</evidence>
<organism evidence="1 3">
    <name type="scientific">Capnocytophaga stomatis</name>
    <dbReference type="NCBI Taxonomy" id="1848904"/>
    <lineage>
        <taxon>Bacteria</taxon>
        <taxon>Pseudomonadati</taxon>
        <taxon>Bacteroidota</taxon>
        <taxon>Flavobacteriia</taxon>
        <taxon>Flavobacteriales</taxon>
        <taxon>Flavobacteriaceae</taxon>
        <taxon>Capnocytophaga</taxon>
    </lineage>
</organism>
<accession>A0A250FY29</accession>
<evidence type="ECO:0000313" key="2">
    <source>
        <dbReference type="EMBL" id="MFK8293480.1"/>
    </source>
</evidence>
<dbReference type="RefSeq" id="WP_095895895.1">
    <property type="nucleotide sequence ID" value="NZ_BOPJ01000003.1"/>
</dbReference>
<gene>
    <name evidence="2" type="ORF">ACI76L_06765</name>
    <name evidence="1" type="ORF">CGC58_06280</name>
</gene>
<keyword evidence="4" id="KW-1185">Reference proteome</keyword>
<sequence length="195" mass="22954">MKRYVFVLLFHTLFVTAQEKINVLEEVIVIAQQPPKYEIKKELKGKKYLTQLASRNISVVSTYHQKNTMNLVGMKFWCDASDLKMEEEIIFARPLLLSETMEIMLYSPQSFPLNNNTKEIIFSFSSNPIQLEENKTYFIGFEILDKNNTNKTIKVRALNKKKSYSLLKMKNSTDWLRQDNAPHGYSLDYELYFIK</sequence>
<reference evidence="2 4" key="1">
    <citation type="journal article" date="2016" name="Sci. Rep.">
        <title>Whole genome sequencing identifies a novel species of the genus Capnocytophaga isolated from dog and cat bite wounds in humans.</title>
        <authorList>
            <person name="Zangenah S."/>
            <person name="Abbasi N."/>
            <person name="Andersson A.F."/>
            <person name="Bergman P."/>
        </authorList>
    </citation>
    <scope>NUCLEOTIDE SEQUENCE [LARGE SCALE GENOMIC DNA]</scope>
    <source>
        <strain evidence="2 4">W5</strain>
    </source>
</reference>